<evidence type="ECO:0000259" key="1">
    <source>
        <dbReference type="SMART" id="SM00587"/>
    </source>
</evidence>
<accession>A0A1I8MP86</accession>
<dbReference type="KEGG" id="mde:101894757"/>
<protein>
    <recommendedName>
        <fullName evidence="1">CHK kinase-like domain-containing protein</fullName>
    </recommendedName>
</protein>
<dbReference type="SUPFAM" id="SSF56112">
    <property type="entry name" value="Protein kinase-like (PK-like)"/>
    <property type="match status" value="1"/>
</dbReference>
<proteinExistence type="predicted"/>
<feature type="domain" description="CHK kinase-like" evidence="1">
    <location>
        <begin position="131"/>
        <end position="323"/>
    </location>
</feature>
<dbReference type="Gene3D" id="3.90.1200.10">
    <property type="match status" value="1"/>
</dbReference>
<dbReference type="InterPro" id="IPR004119">
    <property type="entry name" value="EcKL"/>
</dbReference>
<evidence type="ECO:0000313" key="2">
    <source>
        <dbReference type="EnsemblMetazoa" id="MDOA007036-PA"/>
    </source>
</evidence>
<dbReference type="RefSeq" id="XP_005183467.2">
    <property type="nucleotide sequence ID" value="XM_005183410.4"/>
</dbReference>
<name>A0A1I8MP86_MUSDO</name>
<dbReference type="InterPro" id="IPR015897">
    <property type="entry name" value="CHK_kinase-like"/>
</dbReference>
<dbReference type="VEuPathDB" id="VectorBase:MDOMA2_005181"/>
<dbReference type="SMART" id="SM00587">
    <property type="entry name" value="CHK"/>
    <property type="match status" value="1"/>
</dbReference>
<organism evidence="2">
    <name type="scientific">Musca domestica</name>
    <name type="common">House fly</name>
    <dbReference type="NCBI Taxonomy" id="7370"/>
    <lineage>
        <taxon>Eukaryota</taxon>
        <taxon>Metazoa</taxon>
        <taxon>Ecdysozoa</taxon>
        <taxon>Arthropoda</taxon>
        <taxon>Hexapoda</taxon>
        <taxon>Insecta</taxon>
        <taxon>Pterygota</taxon>
        <taxon>Neoptera</taxon>
        <taxon>Endopterygota</taxon>
        <taxon>Diptera</taxon>
        <taxon>Brachycera</taxon>
        <taxon>Muscomorpha</taxon>
        <taxon>Muscoidea</taxon>
        <taxon>Muscidae</taxon>
        <taxon>Musca</taxon>
    </lineage>
</organism>
<dbReference type="EnsemblMetazoa" id="MDOA007036-RA">
    <property type="protein sequence ID" value="MDOA007036-PA"/>
    <property type="gene ID" value="MDOA007036"/>
</dbReference>
<dbReference type="AlphaFoldDB" id="A0A1I8MP86"/>
<dbReference type="PANTHER" id="PTHR11012:SF6">
    <property type="entry name" value="CHK DOMAIN OV1-RELATED"/>
    <property type="match status" value="1"/>
</dbReference>
<dbReference type="STRING" id="7370.A0A1I8MP86"/>
<dbReference type="InterPro" id="IPR011009">
    <property type="entry name" value="Kinase-like_dom_sf"/>
</dbReference>
<dbReference type="Pfam" id="PF02958">
    <property type="entry name" value="EcKL"/>
    <property type="match status" value="1"/>
</dbReference>
<reference evidence="2" key="1">
    <citation type="submission" date="2020-05" db="UniProtKB">
        <authorList>
            <consortium name="EnsemblMetazoa"/>
        </authorList>
    </citation>
    <scope>IDENTIFICATION</scope>
    <source>
        <strain evidence="2">Aabys</strain>
    </source>
</reference>
<dbReference type="eggNOG" id="ENOG502RZD1">
    <property type="taxonomic scope" value="Eukaryota"/>
</dbReference>
<dbReference type="VEuPathDB" id="VectorBase:MDOA007036"/>
<dbReference type="OrthoDB" id="191037at2759"/>
<sequence>MSTANGIPSWITAELFAKILPNIVKDFAKISNFKVCQALAPGENYATVMLKVHIDCLLATGRTEQFTLMLKVPHNNDLYRNEMIKFHMFATEAGMYRQIVPEFEKLYRSKGLEISFGAKSYQLPAVKEEYILLEDLTRRGFRNVKRQNCLDMEHCRGVLKKLAQFHAASAVWVEKNGSFPDLYSRGIVREEGKGLLGSMFNSGLQHLLKTTEGMKSCERYYPEFKRYADKFMDEIFHQTARDDKAFNVLNHGDCWSNNIMFQYGAQGELKETYFVDLQLPCFGTPAQDLLYFILSSAQLDLKIKHFDEMIHYYHENLIEHLKLLGYSKPLPFLRDIHQMILKGSIWAMITVLITMAAVLCDTSDSATVDNFVSDSEDSQHFKELLFSNERFKSHWEVVLPWLYQRGALEV</sequence>
<dbReference type="PANTHER" id="PTHR11012">
    <property type="entry name" value="PROTEIN KINASE-LIKE DOMAIN-CONTAINING"/>
    <property type="match status" value="1"/>
</dbReference>
<gene>
    <name evidence="2" type="primary">101894757</name>
</gene>